<protein>
    <submittedName>
        <fullName evidence="2">Zn-dependent hydrolase</fullName>
    </submittedName>
</protein>
<evidence type="ECO:0000259" key="1">
    <source>
        <dbReference type="SMART" id="SM00849"/>
    </source>
</evidence>
<dbReference type="SMART" id="SM00849">
    <property type="entry name" value="Lactamase_B"/>
    <property type="match status" value="1"/>
</dbReference>
<dbReference type="InterPro" id="IPR001279">
    <property type="entry name" value="Metallo-B-lactamas"/>
</dbReference>
<dbReference type="EMBL" id="PSZD01000004">
    <property type="protein sequence ID" value="PPJ30444.1"/>
    <property type="molecule type" value="Genomic_DNA"/>
</dbReference>
<organism evidence="2 3">
    <name type="scientific">Nocardia nova</name>
    <dbReference type="NCBI Taxonomy" id="37330"/>
    <lineage>
        <taxon>Bacteria</taxon>
        <taxon>Bacillati</taxon>
        <taxon>Actinomycetota</taxon>
        <taxon>Actinomycetes</taxon>
        <taxon>Mycobacteriales</taxon>
        <taxon>Nocardiaceae</taxon>
        <taxon>Nocardia</taxon>
    </lineage>
</organism>
<evidence type="ECO:0000313" key="2">
    <source>
        <dbReference type="EMBL" id="PPJ30444.1"/>
    </source>
</evidence>
<comment type="caution">
    <text evidence="2">The sequence shown here is derived from an EMBL/GenBank/DDBJ whole genome shotgun (WGS) entry which is preliminary data.</text>
</comment>
<proteinExistence type="predicted"/>
<dbReference type="PANTHER" id="PTHR46233">
    <property type="entry name" value="HYDROXYACYLGLUTATHIONE HYDROLASE GLOC"/>
    <property type="match status" value="1"/>
</dbReference>
<dbReference type="GO" id="GO:0016787">
    <property type="term" value="F:hydrolase activity"/>
    <property type="evidence" value="ECO:0007669"/>
    <property type="project" value="UniProtKB-KW"/>
</dbReference>
<accession>A0A2S6AAH3</accession>
<dbReference type="InterPro" id="IPR051453">
    <property type="entry name" value="MBL_Glyoxalase_II"/>
</dbReference>
<dbReference type="CDD" id="cd06262">
    <property type="entry name" value="metallo-hydrolase-like_MBL-fold"/>
    <property type="match status" value="1"/>
</dbReference>
<dbReference type="Proteomes" id="UP000238356">
    <property type="component" value="Unassembled WGS sequence"/>
</dbReference>
<dbReference type="InterPro" id="IPR036866">
    <property type="entry name" value="RibonucZ/Hydroxyglut_hydro"/>
</dbReference>
<dbReference type="PANTHER" id="PTHR46233:SF4">
    <property type="entry name" value="METALLO-BETA-LACTAMASE DOMAIN-CONTAINING PROTEIN"/>
    <property type="match status" value="1"/>
</dbReference>
<feature type="domain" description="Metallo-beta-lactamase" evidence="1">
    <location>
        <begin position="27"/>
        <end position="190"/>
    </location>
</feature>
<dbReference type="AlphaFoldDB" id="A0A2S6AAH3"/>
<keyword evidence="3" id="KW-1185">Reference proteome</keyword>
<sequence>MGGDVVRIDRVVTSGKFELDGGSWDVDNNVWVVGDDREAVVIDAAHQAEPIIAAVGDRTVRAILCTHAHNDHINVATELAEALRAPIRLHPADEVLWSALYPDTRYEPLHDRERIPVAGSEIEVLHTPGHSPGAVSLYLASEKTVFTGDTLFQGGPGATGRSFSSFPTIIESIRTRLLNLPADTTVLTGHGDSTTIGTEAPHLSEWIKRGH</sequence>
<dbReference type="Pfam" id="PF00753">
    <property type="entry name" value="Lactamase_B"/>
    <property type="match status" value="1"/>
</dbReference>
<dbReference type="SUPFAM" id="SSF56281">
    <property type="entry name" value="Metallo-hydrolase/oxidoreductase"/>
    <property type="match status" value="1"/>
</dbReference>
<gene>
    <name evidence="2" type="ORF">C5F51_08040</name>
</gene>
<reference evidence="2 3" key="1">
    <citation type="submission" date="2018-02" db="EMBL/GenBank/DDBJ databases">
        <title>8 Nocardia nova and 1 Nocardia cyriacigeorgica strain used for evolution to TMP-SMX.</title>
        <authorList>
            <person name="Mehta H."/>
            <person name="Weng J."/>
            <person name="Shamoo Y."/>
        </authorList>
    </citation>
    <scope>NUCLEOTIDE SEQUENCE [LARGE SCALE GENOMIC DNA]</scope>
    <source>
        <strain evidence="2 3">BAA2227</strain>
    </source>
</reference>
<keyword evidence="2" id="KW-0378">Hydrolase</keyword>
<evidence type="ECO:0000313" key="3">
    <source>
        <dbReference type="Proteomes" id="UP000238356"/>
    </source>
</evidence>
<dbReference type="Gene3D" id="3.60.15.10">
    <property type="entry name" value="Ribonuclease Z/Hydroxyacylglutathione hydrolase-like"/>
    <property type="match status" value="1"/>
</dbReference>
<name>A0A2S6AAH3_9NOCA</name>